<evidence type="ECO:0000313" key="2">
    <source>
        <dbReference type="Proteomes" id="UP000293547"/>
    </source>
</evidence>
<accession>A0ACB6FWT1</accession>
<evidence type="ECO:0000313" key="1">
    <source>
        <dbReference type="EMBL" id="KAB2108859.1"/>
    </source>
</evidence>
<gene>
    <name evidence="1" type="ORF">AG0111_0g2483</name>
</gene>
<proteinExistence type="predicted"/>
<protein>
    <submittedName>
        <fullName evidence="1">Uncharacterized protein</fullName>
    </submittedName>
</protein>
<keyword evidence="2" id="KW-1185">Reference proteome</keyword>
<dbReference type="Proteomes" id="UP000293547">
    <property type="component" value="Unassembled WGS sequence"/>
</dbReference>
<sequence>MLAQVLFKDLSARLLRKPWHGAITGWETEEKKMDMKRMALDWWPLSSNQNTAWKKVGGTSEEESEPAEELIV</sequence>
<name>A0ACB6FWT1_9PLEO</name>
<organism evidence="1 2">
    <name type="scientific">Alternaria gaisen</name>
    <dbReference type="NCBI Taxonomy" id="167740"/>
    <lineage>
        <taxon>Eukaryota</taxon>
        <taxon>Fungi</taxon>
        <taxon>Dikarya</taxon>
        <taxon>Ascomycota</taxon>
        <taxon>Pezizomycotina</taxon>
        <taxon>Dothideomycetes</taxon>
        <taxon>Pleosporomycetidae</taxon>
        <taxon>Pleosporales</taxon>
        <taxon>Pleosporineae</taxon>
        <taxon>Pleosporaceae</taxon>
        <taxon>Alternaria</taxon>
        <taxon>Alternaria sect. Alternaria</taxon>
    </lineage>
</organism>
<comment type="caution">
    <text evidence="1">The sequence shown here is derived from an EMBL/GenBank/DDBJ whole genome shotgun (WGS) entry which is preliminary data.</text>
</comment>
<dbReference type="EMBL" id="PDWZ02000002">
    <property type="protein sequence ID" value="KAB2108859.1"/>
    <property type="molecule type" value="Genomic_DNA"/>
</dbReference>
<reference evidence="1 2" key="1">
    <citation type="journal article" date="2019" name="bioRxiv">
        <title>Genomics, evolutionary history and diagnostics of the Alternaria alternata species group including apple and Asian pear pathotypes.</title>
        <authorList>
            <person name="Armitage A.D."/>
            <person name="Cockerton H.M."/>
            <person name="Sreenivasaprasad S."/>
            <person name="Woodhall J.W."/>
            <person name="Lane C.R."/>
            <person name="Harrison R.J."/>
            <person name="Clarkson J.P."/>
        </authorList>
    </citation>
    <scope>NUCLEOTIDE SEQUENCE [LARGE SCALE GENOMIC DNA]</scope>
    <source>
        <strain evidence="1 2">FERA 650</strain>
    </source>
</reference>